<dbReference type="PANTHER" id="PTHR32060">
    <property type="entry name" value="TAIL-SPECIFIC PROTEASE"/>
    <property type="match status" value="1"/>
</dbReference>
<keyword evidence="1" id="KW-0732">Signal</keyword>
<dbReference type="PROSITE" id="PS50106">
    <property type="entry name" value="PDZ"/>
    <property type="match status" value="1"/>
</dbReference>
<feature type="signal peptide" evidence="1">
    <location>
        <begin position="1"/>
        <end position="21"/>
    </location>
</feature>
<feature type="chain" id="PRO_5043761784" evidence="1">
    <location>
        <begin position="22"/>
        <end position="421"/>
    </location>
</feature>
<evidence type="ECO:0000259" key="2">
    <source>
        <dbReference type="PROSITE" id="PS50106"/>
    </source>
</evidence>
<dbReference type="InterPro" id="IPR005151">
    <property type="entry name" value="Tail-specific_protease"/>
</dbReference>
<dbReference type="InterPro" id="IPR001478">
    <property type="entry name" value="PDZ"/>
</dbReference>
<sequence length="421" mass="44717">MPTQVRAAVLAALLLSPAAAASPATELFQTVSTQLVQNYYGWSDLDRPALVERYRHTLDDACAAAGDTCSYDQGRAVLKTMLAELHDAHTSVKDAEAAERLREVQEDLTVPRSGARVVSLPQGLLVVSVMPGSPADQAGLRSFDLLTTVQGQPAGLNRAQDASAFVRLERAAQPFTVERRRAGAPDQTLSVGTAPLKARDEPVLSWLDRPEGRVALIQYPTFLSGDSAALFLKRLTEAQQGGAKGLVIDLRYNGGGRLDQCVSAVSAFGPTMYQARWTQGSMIYAALDGHPGSPPMVRGAAPEHALWNVHQNGPVTLLVGGNTASCAEVFGYFARKDGATLVGEATKGVMNSGVNFVPLPDRGVLSLTTLRAFDSAGQPLPDHLEPDVLAPTDISQLTTQGQDTTLQAALAQMEQPRAAAR</sequence>
<dbReference type="SMART" id="SM00228">
    <property type="entry name" value="PDZ"/>
    <property type="match status" value="1"/>
</dbReference>
<dbReference type="GO" id="GO:0007165">
    <property type="term" value="P:signal transduction"/>
    <property type="evidence" value="ECO:0007669"/>
    <property type="project" value="TreeGrafter"/>
</dbReference>
<protein>
    <submittedName>
        <fullName evidence="3">S41 family peptidase</fullName>
    </submittedName>
</protein>
<dbReference type="EMBL" id="CP158299">
    <property type="protein sequence ID" value="XBV84485.1"/>
    <property type="molecule type" value="Genomic_DNA"/>
</dbReference>
<name>A0AAU7U7Z8_9DEIO</name>
<dbReference type="Gene3D" id="2.30.42.10">
    <property type="match status" value="1"/>
</dbReference>
<dbReference type="GO" id="GO:0008236">
    <property type="term" value="F:serine-type peptidase activity"/>
    <property type="evidence" value="ECO:0007669"/>
    <property type="project" value="InterPro"/>
</dbReference>
<evidence type="ECO:0000313" key="3">
    <source>
        <dbReference type="EMBL" id="XBV84485.1"/>
    </source>
</evidence>
<gene>
    <name evidence="3" type="ORF">ABOD76_13670</name>
</gene>
<proteinExistence type="predicted"/>
<dbReference type="CDD" id="cd06567">
    <property type="entry name" value="Peptidase_S41"/>
    <property type="match status" value="1"/>
</dbReference>
<dbReference type="RefSeq" id="WP_350242522.1">
    <property type="nucleotide sequence ID" value="NZ_CP158299.1"/>
</dbReference>
<dbReference type="KEGG" id="dsc:ABOD76_13670"/>
<dbReference type="SMART" id="SM00245">
    <property type="entry name" value="TSPc"/>
    <property type="match status" value="1"/>
</dbReference>
<dbReference type="GO" id="GO:0006508">
    <property type="term" value="P:proteolysis"/>
    <property type="evidence" value="ECO:0007669"/>
    <property type="project" value="InterPro"/>
</dbReference>
<dbReference type="SUPFAM" id="SSF50156">
    <property type="entry name" value="PDZ domain-like"/>
    <property type="match status" value="1"/>
</dbReference>
<organism evidence="3">
    <name type="scientific">Deinococcus sonorensis KR-87</name>
    <dbReference type="NCBI Taxonomy" id="694439"/>
    <lineage>
        <taxon>Bacteria</taxon>
        <taxon>Thermotogati</taxon>
        <taxon>Deinococcota</taxon>
        <taxon>Deinococci</taxon>
        <taxon>Deinococcales</taxon>
        <taxon>Deinococcaceae</taxon>
        <taxon>Deinococcus</taxon>
    </lineage>
</organism>
<dbReference type="PANTHER" id="PTHR32060:SF30">
    <property type="entry name" value="CARBOXY-TERMINAL PROCESSING PROTEASE CTPA"/>
    <property type="match status" value="1"/>
</dbReference>
<dbReference type="Gene3D" id="3.90.226.10">
    <property type="entry name" value="2-enoyl-CoA Hydratase, Chain A, domain 1"/>
    <property type="match status" value="1"/>
</dbReference>
<feature type="domain" description="PDZ" evidence="2">
    <location>
        <begin position="114"/>
        <end position="183"/>
    </location>
</feature>
<dbReference type="GO" id="GO:0030288">
    <property type="term" value="C:outer membrane-bounded periplasmic space"/>
    <property type="evidence" value="ECO:0007669"/>
    <property type="project" value="TreeGrafter"/>
</dbReference>
<dbReference type="AlphaFoldDB" id="A0AAU7U7Z8"/>
<dbReference type="SUPFAM" id="SSF52096">
    <property type="entry name" value="ClpP/crotonase"/>
    <property type="match status" value="1"/>
</dbReference>
<evidence type="ECO:0000256" key="1">
    <source>
        <dbReference type="SAM" id="SignalP"/>
    </source>
</evidence>
<dbReference type="GO" id="GO:0004175">
    <property type="term" value="F:endopeptidase activity"/>
    <property type="evidence" value="ECO:0007669"/>
    <property type="project" value="TreeGrafter"/>
</dbReference>
<dbReference type="InterPro" id="IPR029045">
    <property type="entry name" value="ClpP/crotonase-like_dom_sf"/>
</dbReference>
<dbReference type="Pfam" id="PF03572">
    <property type="entry name" value="Peptidase_S41"/>
    <property type="match status" value="1"/>
</dbReference>
<dbReference type="InterPro" id="IPR036034">
    <property type="entry name" value="PDZ_sf"/>
</dbReference>
<reference evidence="3" key="1">
    <citation type="submission" date="2024-06" db="EMBL/GenBank/DDBJ databases">
        <title>Draft Genome Sequence of Deinococcus sonorensis Type Strain KR-87, a Biofilm Producing Representative of the Genus Deinococcus.</title>
        <authorList>
            <person name="Boren L.S."/>
            <person name="Grosso R.A."/>
            <person name="Hugenberg-Cox A.N."/>
            <person name="Hill J.T.E."/>
            <person name="Albert C.M."/>
            <person name="Tuohy J.M."/>
        </authorList>
    </citation>
    <scope>NUCLEOTIDE SEQUENCE</scope>
    <source>
        <strain evidence="3">KR-87</strain>
    </source>
</reference>
<accession>A0AAU7U7Z8</accession>